<dbReference type="eggNOG" id="COG1052">
    <property type="taxonomic scope" value="Bacteria"/>
</dbReference>
<organism evidence="7 8">
    <name type="scientific">Halanaerobium praevalens (strain ATCC 33744 / DSM 2228 / GSL)</name>
    <dbReference type="NCBI Taxonomy" id="572479"/>
    <lineage>
        <taxon>Bacteria</taxon>
        <taxon>Bacillati</taxon>
        <taxon>Bacillota</taxon>
        <taxon>Clostridia</taxon>
        <taxon>Halanaerobiales</taxon>
        <taxon>Halanaerobiaceae</taxon>
        <taxon>Halanaerobium</taxon>
    </lineage>
</organism>
<feature type="domain" description="D-isomer specific 2-hydroxyacid dehydrogenase NAD-binding" evidence="6">
    <location>
        <begin position="112"/>
        <end position="286"/>
    </location>
</feature>
<sequence>MKIVIIEPLNISMAKIEEYRKKMELEGHQLIAYSKRAETEAEMIKRAEVADILVIANQPLSAEVINACPKLKFISVAFTGFDHLAIEACRKNEILVANAAGYANQAVTELVFGLVIDLMRKIKKADAFVRNSKTKASLIGTELAGKNFGIVGFGAIGQKVAQVANSFGCKILVDKHKEYNFEADFEVEYLELEKLMQKSDIVSLHVPLKETTQNLITSEELALMKKSAILINTARGPVVNSQDLAKALNNGEIGGAGIDVFEMEPPIPKSHPLLKAKNTILTPHLAFATEEAFLKRAEIVFENIENWLAAKPQNLV</sequence>
<dbReference type="InterPro" id="IPR029753">
    <property type="entry name" value="D-isomer_DH_CS"/>
</dbReference>
<reference evidence="7 8" key="2">
    <citation type="journal article" date="2011" name="Stand. Genomic Sci.">
        <title>Complete genome sequence of the extremely halophilic Halanaerobium praevalens type strain (GSL).</title>
        <authorList>
            <person name="Ivanova N."/>
            <person name="Sikorski J."/>
            <person name="Chertkov O."/>
            <person name="Nolan M."/>
            <person name="Lucas S."/>
            <person name="Hammon N."/>
            <person name="Deshpande S."/>
            <person name="Cheng J.F."/>
            <person name="Tapia R."/>
            <person name="Han C."/>
            <person name="Goodwin L."/>
            <person name="Pitluck S."/>
            <person name="Huntemann M."/>
            <person name="Liolios K."/>
            <person name="Pagani I."/>
            <person name="Mavromatis K."/>
            <person name="Ovchinikova G."/>
            <person name="Pati A."/>
            <person name="Chen A."/>
            <person name="Palaniappan K."/>
            <person name="Land M."/>
            <person name="Hauser L."/>
            <person name="Brambilla E.M."/>
            <person name="Kannan K.P."/>
            <person name="Rohde M."/>
            <person name="Tindall B.J."/>
            <person name="Goker M."/>
            <person name="Detter J.C."/>
            <person name="Woyke T."/>
            <person name="Bristow J."/>
            <person name="Eisen J.A."/>
            <person name="Markowitz V."/>
            <person name="Hugenholtz P."/>
            <person name="Kyrpides N.C."/>
            <person name="Klenk H.P."/>
            <person name="Lapidus A."/>
        </authorList>
    </citation>
    <scope>NUCLEOTIDE SEQUENCE [LARGE SCALE GENOMIC DNA]</scope>
    <source>
        <strain evidence="8">ATCC 33744 / DSM 2228 / GSL</strain>
    </source>
</reference>
<dbReference type="Pfam" id="PF00389">
    <property type="entry name" value="2-Hacid_dh"/>
    <property type="match status" value="1"/>
</dbReference>
<dbReference type="PROSITE" id="PS00671">
    <property type="entry name" value="D_2_HYDROXYACID_DH_3"/>
    <property type="match status" value="1"/>
</dbReference>
<dbReference type="STRING" id="572479.Hprae_0041"/>
<keyword evidence="2 4" id="KW-0560">Oxidoreductase</keyword>
<dbReference type="Proteomes" id="UP000006866">
    <property type="component" value="Chromosome"/>
</dbReference>
<evidence type="ECO:0000256" key="4">
    <source>
        <dbReference type="RuleBase" id="RU003719"/>
    </source>
</evidence>
<dbReference type="HOGENOM" id="CLU_019796_1_3_9"/>
<dbReference type="GO" id="GO:0047964">
    <property type="term" value="F:glyoxylate reductase (NADH) activity"/>
    <property type="evidence" value="ECO:0007669"/>
    <property type="project" value="UniProtKB-EC"/>
</dbReference>
<keyword evidence="8" id="KW-1185">Reference proteome</keyword>
<evidence type="ECO:0000259" key="5">
    <source>
        <dbReference type="Pfam" id="PF00389"/>
    </source>
</evidence>
<proteinExistence type="inferred from homology"/>
<reference evidence="8" key="1">
    <citation type="submission" date="2010-10" db="EMBL/GenBank/DDBJ databases">
        <title>The complete genome of Halanaerobium praevalens DSM 2228.</title>
        <authorList>
            <consortium name="US DOE Joint Genome Institute (JGI-PGF)"/>
            <person name="Lucas S."/>
            <person name="Copeland A."/>
            <person name="Lapidus A."/>
            <person name="Glavina del Rio T."/>
            <person name="Dalin E."/>
            <person name="Tice H."/>
            <person name="Bruce D."/>
            <person name="Goodwin L."/>
            <person name="Pitluck S."/>
            <person name="Kyrpides N."/>
            <person name="Mavromatis K."/>
            <person name="Ivanova N."/>
            <person name="Ovchinnikova G."/>
            <person name="Chertkov O."/>
            <person name="Detter J.C."/>
            <person name="Han C."/>
            <person name="Larimer F."/>
            <person name="Land M."/>
            <person name="Hauser L."/>
            <person name="Markowitz V."/>
            <person name="Cheng J.-F."/>
            <person name="Hugenholtz P."/>
            <person name="Woyke T."/>
            <person name="Wu D."/>
            <person name="Tindall B."/>
            <person name="Pomrenke H.G."/>
            <person name="Brambilla E."/>
            <person name="Klenk H.-P."/>
            <person name="Eisen J.A."/>
        </authorList>
    </citation>
    <scope>NUCLEOTIDE SEQUENCE [LARGE SCALE GENOMIC DNA]</scope>
    <source>
        <strain evidence="8">ATCC 33744 / DSM 2228 / GSL</strain>
    </source>
</reference>
<evidence type="ECO:0000313" key="8">
    <source>
        <dbReference type="Proteomes" id="UP000006866"/>
    </source>
</evidence>
<evidence type="ECO:0000256" key="3">
    <source>
        <dbReference type="ARBA" id="ARBA00023027"/>
    </source>
</evidence>
<dbReference type="RefSeq" id="WP_014552237.1">
    <property type="nucleotide sequence ID" value="NC_017455.1"/>
</dbReference>
<dbReference type="PANTHER" id="PTHR43761:SF1">
    <property type="entry name" value="D-ISOMER SPECIFIC 2-HYDROXYACID DEHYDROGENASE CATALYTIC DOMAIN-CONTAINING PROTEIN-RELATED"/>
    <property type="match status" value="1"/>
</dbReference>
<accession>E3DLM2</accession>
<dbReference type="EC" id="1.1.1.26" evidence="7"/>
<dbReference type="PANTHER" id="PTHR43761">
    <property type="entry name" value="D-ISOMER SPECIFIC 2-HYDROXYACID DEHYDROGENASE FAMILY PROTEIN (AFU_ORTHOLOGUE AFUA_1G13630)"/>
    <property type="match status" value="1"/>
</dbReference>
<keyword evidence="3" id="KW-0520">NAD</keyword>
<gene>
    <name evidence="7" type="ordered locus">Hprae_0041</name>
</gene>
<dbReference type="FunFam" id="3.40.50.720:FF:000203">
    <property type="entry name" value="D-3-phosphoglycerate dehydrogenase (SerA)"/>
    <property type="match status" value="1"/>
</dbReference>
<dbReference type="Gene3D" id="3.40.50.720">
    <property type="entry name" value="NAD(P)-binding Rossmann-like Domain"/>
    <property type="match status" value="2"/>
</dbReference>
<evidence type="ECO:0000259" key="6">
    <source>
        <dbReference type="Pfam" id="PF02826"/>
    </source>
</evidence>
<dbReference type="GO" id="GO:0051287">
    <property type="term" value="F:NAD binding"/>
    <property type="evidence" value="ECO:0007669"/>
    <property type="project" value="InterPro"/>
</dbReference>
<comment type="similarity">
    <text evidence="1 4">Belongs to the D-isomer specific 2-hydroxyacid dehydrogenase family.</text>
</comment>
<dbReference type="Pfam" id="PF02826">
    <property type="entry name" value="2-Hacid_dh_C"/>
    <property type="match status" value="1"/>
</dbReference>
<dbReference type="OrthoDB" id="9805416at2"/>
<feature type="domain" description="D-isomer specific 2-hydroxyacid dehydrogenase catalytic" evidence="5">
    <location>
        <begin position="17"/>
        <end position="314"/>
    </location>
</feature>
<dbReference type="SUPFAM" id="SSF51735">
    <property type="entry name" value="NAD(P)-binding Rossmann-fold domains"/>
    <property type="match status" value="1"/>
</dbReference>
<name>E3DLM2_HALPG</name>
<evidence type="ECO:0000313" key="7">
    <source>
        <dbReference type="EMBL" id="ADO76202.1"/>
    </source>
</evidence>
<dbReference type="EMBL" id="CP002175">
    <property type="protein sequence ID" value="ADO76202.1"/>
    <property type="molecule type" value="Genomic_DNA"/>
</dbReference>
<evidence type="ECO:0000256" key="1">
    <source>
        <dbReference type="ARBA" id="ARBA00005854"/>
    </source>
</evidence>
<dbReference type="AlphaFoldDB" id="E3DLM2"/>
<evidence type="ECO:0000256" key="2">
    <source>
        <dbReference type="ARBA" id="ARBA00023002"/>
    </source>
</evidence>
<dbReference type="InterPro" id="IPR036291">
    <property type="entry name" value="NAD(P)-bd_dom_sf"/>
</dbReference>
<dbReference type="InterPro" id="IPR006139">
    <property type="entry name" value="D-isomer_2_OHA_DH_cat_dom"/>
</dbReference>
<protein>
    <submittedName>
        <fullName evidence="7">Glyoxylate reductase</fullName>
        <ecNumber evidence="7">1.1.1.26</ecNumber>
    </submittedName>
</protein>
<dbReference type="SUPFAM" id="SSF52283">
    <property type="entry name" value="Formate/glycerate dehydrogenase catalytic domain-like"/>
    <property type="match status" value="1"/>
</dbReference>
<dbReference type="InterPro" id="IPR050418">
    <property type="entry name" value="D-iso_2-hydroxyacid_DH_PdxB"/>
</dbReference>
<dbReference type="KEGG" id="hpk:Hprae_0041"/>
<dbReference type="InterPro" id="IPR006140">
    <property type="entry name" value="D-isomer_DH_NAD-bd"/>
</dbReference>
<dbReference type="PATRIC" id="fig|572479.3.peg.42"/>